<dbReference type="EMBL" id="JAUHJR010000005">
    <property type="protein sequence ID" value="MDN4162344.1"/>
    <property type="molecule type" value="Genomic_DNA"/>
</dbReference>
<dbReference type="RefSeq" id="WP_300961511.1">
    <property type="nucleotide sequence ID" value="NZ_JAUHJR010000005.1"/>
</dbReference>
<reference evidence="3" key="1">
    <citation type="submission" date="2023-06" db="EMBL/GenBank/DDBJ databases">
        <title>Draft genome sequence of Nocardioides sp. SOB72.</title>
        <authorList>
            <person name="Zhang G."/>
        </authorList>
    </citation>
    <scope>NUCLEOTIDE SEQUENCE</scope>
    <source>
        <strain evidence="3">SOB72</strain>
    </source>
</reference>
<dbReference type="GO" id="GO:0016491">
    <property type="term" value="F:oxidoreductase activity"/>
    <property type="evidence" value="ECO:0007669"/>
    <property type="project" value="UniProtKB-KW"/>
</dbReference>
<proteinExistence type="predicted"/>
<gene>
    <name evidence="3" type="ORF">QWY29_13340</name>
</gene>
<evidence type="ECO:0000256" key="1">
    <source>
        <dbReference type="ARBA" id="ARBA00023002"/>
    </source>
</evidence>
<name>A0ABT8EW82_9ACTN</name>
<dbReference type="CDD" id="cd19076">
    <property type="entry name" value="AKR_AKR13A_13D"/>
    <property type="match status" value="1"/>
</dbReference>
<dbReference type="InterPro" id="IPR023210">
    <property type="entry name" value="NADP_OxRdtase_dom"/>
</dbReference>
<dbReference type="EC" id="1.1.1.-" evidence="3"/>
<dbReference type="Pfam" id="PF00248">
    <property type="entry name" value="Aldo_ket_red"/>
    <property type="match status" value="1"/>
</dbReference>
<dbReference type="InterPro" id="IPR036812">
    <property type="entry name" value="NAD(P)_OxRdtase_dom_sf"/>
</dbReference>
<evidence type="ECO:0000313" key="4">
    <source>
        <dbReference type="Proteomes" id="UP001168537"/>
    </source>
</evidence>
<comment type="caution">
    <text evidence="3">The sequence shown here is derived from an EMBL/GenBank/DDBJ whole genome shotgun (WGS) entry which is preliminary data.</text>
</comment>
<dbReference type="Proteomes" id="UP001168537">
    <property type="component" value="Unassembled WGS sequence"/>
</dbReference>
<keyword evidence="4" id="KW-1185">Reference proteome</keyword>
<dbReference type="PANTHER" id="PTHR43625:SF40">
    <property type="entry name" value="ALDO-KETO REDUCTASE YAKC [NADP(+)]"/>
    <property type="match status" value="1"/>
</dbReference>
<sequence>MTTPVTQQRTLGTASSLTVSALGLGCMGMSEFYGTADEATATETIHRALDLGVTFLDTADMYGPFTNEQLVGAAIKDRRDEVQLATKFGNERRPDGTRVGVNGRPEYVRSACDASLSRLGVDHIDLYYQHRVDKTVPIEETVGAMAELVQAGKVRHLGLSEASAATIRRAHAVHPITALQTEYSLFTRDLEDEILPTIRELGIGLVPYSPLGRGILTGAITDESSLAEDDSRRSAYFPRLNGEGLRANLQLVARIREIAEELGCTPGQLALAWVLAQGDDVAPIPGTKRVRYLEENVGALDVAVDADVLRRLDEAVPRDAVVGDRYGDMSSIDA</sequence>
<protein>
    <submittedName>
        <fullName evidence="3">Aldo/keto reductase</fullName>
        <ecNumber evidence="3">1.1.1.-</ecNumber>
    </submittedName>
</protein>
<organism evidence="3 4">
    <name type="scientific">Nocardioides abyssi</name>
    <dbReference type="NCBI Taxonomy" id="3058370"/>
    <lineage>
        <taxon>Bacteria</taxon>
        <taxon>Bacillati</taxon>
        <taxon>Actinomycetota</taxon>
        <taxon>Actinomycetes</taxon>
        <taxon>Propionibacteriales</taxon>
        <taxon>Nocardioidaceae</taxon>
        <taxon>Nocardioides</taxon>
    </lineage>
</organism>
<dbReference type="PANTHER" id="PTHR43625">
    <property type="entry name" value="AFLATOXIN B1 ALDEHYDE REDUCTASE"/>
    <property type="match status" value="1"/>
</dbReference>
<dbReference type="SUPFAM" id="SSF51430">
    <property type="entry name" value="NAD(P)-linked oxidoreductase"/>
    <property type="match status" value="1"/>
</dbReference>
<keyword evidence="1 3" id="KW-0560">Oxidoreductase</keyword>
<accession>A0ABT8EW82</accession>
<dbReference type="InterPro" id="IPR050791">
    <property type="entry name" value="Aldo-Keto_reductase"/>
</dbReference>
<evidence type="ECO:0000259" key="2">
    <source>
        <dbReference type="Pfam" id="PF00248"/>
    </source>
</evidence>
<feature type="domain" description="NADP-dependent oxidoreductase" evidence="2">
    <location>
        <begin position="22"/>
        <end position="315"/>
    </location>
</feature>
<evidence type="ECO:0000313" key="3">
    <source>
        <dbReference type="EMBL" id="MDN4162344.1"/>
    </source>
</evidence>
<dbReference type="Gene3D" id="3.20.20.100">
    <property type="entry name" value="NADP-dependent oxidoreductase domain"/>
    <property type="match status" value="1"/>
</dbReference>